<dbReference type="GO" id="GO:0016787">
    <property type="term" value="F:hydrolase activity"/>
    <property type="evidence" value="ECO:0007669"/>
    <property type="project" value="UniProtKB-KW"/>
</dbReference>
<evidence type="ECO:0000256" key="7">
    <source>
        <dbReference type="ARBA" id="ARBA00023172"/>
    </source>
</evidence>
<keyword evidence="1 9" id="KW-0963">Cytoplasm</keyword>
<feature type="region of interest" description="Small ATPAse domain (RuvB-S)" evidence="9">
    <location>
        <begin position="186"/>
        <end position="256"/>
    </location>
</feature>
<dbReference type="HAMAP" id="MF_00016">
    <property type="entry name" value="DNA_HJ_migration_RuvB"/>
    <property type="match status" value="1"/>
</dbReference>
<evidence type="ECO:0000256" key="9">
    <source>
        <dbReference type="HAMAP-Rule" id="MF_00016"/>
    </source>
</evidence>
<feature type="binding site" evidence="9">
    <location>
        <position position="175"/>
    </location>
    <ligand>
        <name>ATP</name>
        <dbReference type="ChEBI" id="CHEBI:30616"/>
    </ligand>
</feature>
<gene>
    <name evidence="9" type="primary">ruvB</name>
    <name evidence="11" type="ORF">FD145_395</name>
</gene>
<comment type="caution">
    <text evidence="11">The sequence shown here is derived from an EMBL/GenBank/DDBJ whole genome shotgun (WGS) entry which is preliminary data.</text>
</comment>
<dbReference type="PANTHER" id="PTHR42848">
    <property type="match status" value="1"/>
</dbReference>
<dbReference type="NCBIfam" id="TIGR00635">
    <property type="entry name" value="ruvB"/>
    <property type="match status" value="1"/>
</dbReference>
<name>A0A833NYY6_UNCSA</name>
<evidence type="ECO:0000256" key="8">
    <source>
        <dbReference type="ARBA" id="ARBA00023204"/>
    </source>
</evidence>
<organism evidence="11 12">
    <name type="scientific">Candidatus Saganbacteria bacterium</name>
    <dbReference type="NCBI Taxonomy" id="2575572"/>
    <lineage>
        <taxon>Bacteria</taxon>
        <taxon>Bacillati</taxon>
        <taxon>Saganbacteria</taxon>
    </lineage>
</organism>
<feature type="binding site" evidence="9">
    <location>
        <position position="25"/>
    </location>
    <ligand>
        <name>ATP</name>
        <dbReference type="ChEBI" id="CHEBI:30616"/>
    </ligand>
</feature>
<dbReference type="PANTHER" id="PTHR42848:SF1">
    <property type="entry name" value="HOLLIDAY JUNCTION BRANCH MIGRATION COMPLEX SUBUNIT RUVB"/>
    <property type="match status" value="1"/>
</dbReference>
<keyword evidence="2 9" id="KW-0547">Nucleotide-binding</keyword>
<dbReference type="Pfam" id="PF17864">
    <property type="entry name" value="AAA_lid_4"/>
    <property type="match status" value="1"/>
</dbReference>
<dbReference type="GO" id="GO:0048476">
    <property type="term" value="C:Holliday junction resolvase complex"/>
    <property type="evidence" value="ECO:0007669"/>
    <property type="project" value="UniProtKB-UniRule"/>
</dbReference>
<evidence type="ECO:0000313" key="11">
    <source>
        <dbReference type="EMBL" id="KAF0134827.1"/>
    </source>
</evidence>
<evidence type="ECO:0000256" key="4">
    <source>
        <dbReference type="ARBA" id="ARBA00022801"/>
    </source>
</evidence>
<dbReference type="Gene3D" id="3.40.50.300">
    <property type="entry name" value="P-loop containing nucleotide triphosphate hydrolases"/>
    <property type="match status" value="1"/>
</dbReference>
<evidence type="ECO:0000256" key="5">
    <source>
        <dbReference type="ARBA" id="ARBA00022840"/>
    </source>
</evidence>
<dbReference type="Pfam" id="PF05491">
    <property type="entry name" value="WHD_RuvB"/>
    <property type="match status" value="1"/>
</dbReference>
<dbReference type="SMART" id="SM00382">
    <property type="entry name" value="AAA"/>
    <property type="match status" value="1"/>
</dbReference>
<comment type="catalytic activity">
    <reaction evidence="9">
        <text>ATP + H2O = ADP + phosphate + H(+)</text>
        <dbReference type="Rhea" id="RHEA:13065"/>
        <dbReference type="ChEBI" id="CHEBI:15377"/>
        <dbReference type="ChEBI" id="CHEBI:15378"/>
        <dbReference type="ChEBI" id="CHEBI:30616"/>
        <dbReference type="ChEBI" id="CHEBI:43474"/>
        <dbReference type="ChEBI" id="CHEBI:456216"/>
    </reaction>
</comment>
<dbReference type="InterPro" id="IPR036390">
    <property type="entry name" value="WH_DNA-bd_sf"/>
</dbReference>
<comment type="subunit">
    <text evidence="9">Homohexamer. Forms an RuvA(8)-RuvB(12)-Holliday junction (HJ) complex. HJ DNA is sandwiched between 2 RuvA tetramers; dsDNA enters through RuvA and exits via RuvB. An RuvB hexamer assembles on each DNA strand where it exits the tetramer. Each RuvB hexamer is contacted by two RuvA subunits (via domain III) on 2 adjacent RuvB subunits; this complex drives branch migration. In the full resolvosome a probable DNA-RuvA(4)-RuvB(12)-RuvC(2) complex forms which resolves the HJ.</text>
</comment>
<keyword evidence="8 9" id="KW-0234">DNA repair</keyword>
<proteinExistence type="inferred from homology"/>
<feature type="binding site" evidence="9">
    <location>
        <position position="70"/>
    </location>
    <ligand>
        <name>ATP</name>
        <dbReference type="ChEBI" id="CHEBI:30616"/>
    </ligand>
</feature>
<dbReference type="EC" id="3.6.4.-" evidence="9"/>
<dbReference type="GO" id="GO:0006281">
    <property type="term" value="P:DNA repair"/>
    <property type="evidence" value="ECO:0007669"/>
    <property type="project" value="UniProtKB-UniRule"/>
</dbReference>
<dbReference type="Gene3D" id="1.10.8.60">
    <property type="match status" value="1"/>
</dbReference>
<comment type="similarity">
    <text evidence="9">Belongs to the RuvB family.</text>
</comment>
<feature type="binding site" evidence="9">
    <location>
        <position position="71"/>
    </location>
    <ligand>
        <name>ATP</name>
        <dbReference type="ChEBI" id="CHEBI:30616"/>
    </ligand>
</feature>
<dbReference type="GO" id="GO:0005737">
    <property type="term" value="C:cytoplasm"/>
    <property type="evidence" value="ECO:0007669"/>
    <property type="project" value="UniProtKB-SubCell"/>
</dbReference>
<feature type="binding site" evidence="9">
    <location>
        <position position="24"/>
    </location>
    <ligand>
        <name>ATP</name>
        <dbReference type="ChEBI" id="CHEBI:30616"/>
    </ligand>
</feature>
<evidence type="ECO:0000259" key="10">
    <source>
        <dbReference type="SMART" id="SM00382"/>
    </source>
</evidence>
<comment type="subcellular location">
    <subcellularLocation>
        <location evidence="9">Cytoplasm</location>
    </subcellularLocation>
</comment>
<evidence type="ECO:0000256" key="3">
    <source>
        <dbReference type="ARBA" id="ARBA00022763"/>
    </source>
</evidence>
<dbReference type="Pfam" id="PF05496">
    <property type="entry name" value="RuvB_N"/>
    <property type="match status" value="1"/>
</dbReference>
<dbReference type="Gene3D" id="1.10.10.10">
    <property type="entry name" value="Winged helix-like DNA-binding domain superfamily/Winged helix DNA-binding domain"/>
    <property type="match status" value="1"/>
</dbReference>
<dbReference type="InterPro" id="IPR003593">
    <property type="entry name" value="AAA+_ATPase"/>
</dbReference>
<feature type="binding site" evidence="9">
    <location>
        <position position="185"/>
    </location>
    <ligand>
        <name>ATP</name>
        <dbReference type="ChEBI" id="CHEBI:30616"/>
    </ligand>
</feature>
<dbReference type="Proteomes" id="UP000488506">
    <property type="component" value="Unassembled WGS sequence"/>
</dbReference>
<evidence type="ECO:0000256" key="6">
    <source>
        <dbReference type="ARBA" id="ARBA00023125"/>
    </source>
</evidence>
<dbReference type="SUPFAM" id="SSF52540">
    <property type="entry name" value="P-loop containing nucleoside triphosphate hydrolases"/>
    <property type="match status" value="1"/>
</dbReference>
<evidence type="ECO:0000313" key="12">
    <source>
        <dbReference type="Proteomes" id="UP000488506"/>
    </source>
</evidence>
<dbReference type="GO" id="GO:0005524">
    <property type="term" value="F:ATP binding"/>
    <property type="evidence" value="ECO:0007669"/>
    <property type="project" value="UniProtKB-UniRule"/>
</dbReference>
<dbReference type="GO" id="GO:0006310">
    <property type="term" value="P:DNA recombination"/>
    <property type="evidence" value="ECO:0007669"/>
    <property type="project" value="UniProtKB-UniRule"/>
</dbReference>
<dbReference type="InterPro" id="IPR027417">
    <property type="entry name" value="P-loop_NTPase"/>
</dbReference>
<comment type="domain">
    <text evidence="9">Has 3 domains, the large (RuvB-L) and small ATPase (RuvB-S) domains and the C-terminal head (RuvB-H) domain. The head domain binds DNA, while the ATPase domains jointly bind ATP, ADP or are empty depending on the state of the subunit in the translocation cycle. During a single DNA translocation step the structure of each domain remains the same, but their relative positions change.</text>
</comment>
<dbReference type="NCBIfam" id="NF000868">
    <property type="entry name" value="PRK00080.1"/>
    <property type="match status" value="1"/>
</dbReference>
<reference evidence="11 12" key="1">
    <citation type="submission" date="2019-12" db="EMBL/GenBank/DDBJ databases">
        <authorList>
            <person name="Wolfe R."/>
            <person name="Danczak R."/>
            <person name="Wilkins M."/>
        </authorList>
    </citation>
    <scope>NUCLEOTIDE SEQUENCE [LARGE SCALE GENOMIC DNA]</scope>
    <source>
        <strain evidence="11">X2_MaxBin.013</strain>
    </source>
</reference>
<feature type="binding site" evidence="9">
    <location>
        <position position="314"/>
    </location>
    <ligand>
        <name>DNA</name>
        <dbReference type="ChEBI" id="CHEBI:16991"/>
    </ligand>
</feature>
<keyword evidence="3 9" id="KW-0227">DNA damage</keyword>
<feature type="binding site" evidence="9">
    <location>
        <position position="66"/>
    </location>
    <ligand>
        <name>ATP</name>
        <dbReference type="ChEBI" id="CHEBI:30616"/>
    </ligand>
</feature>
<evidence type="ECO:0000256" key="1">
    <source>
        <dbReference type="ARBA" id="ARBA00022490"/>
    </source>
</evidence>
<accession>A0A833NYY6</accession>
<keyword evidence="4 9" id="KW-0378">Hydrolase</keyword>
<dbReference type="CDD" id="cd00009">
    <property type="entry name" value="AAA"/>
    <property type="match status" value="1"/>
</dbReference>
<dbReference type="InterPro" id="IPR041445">
    <property type="entry name" value="AAA_lid_4"/>
</dbReference>
<keyword evidence="6 9" id="KW-0238">DNA-binding</keyword>
<feature type="binding site" evidence="9">
    <location>
        <begin position="132"/>
        <end position="134"/>
    </location>
    <ligand>
        <name>ATP</name>
        <dbReference type="ChEBI" id="CHEBI:30616"/>
    </ligand>
</feature>
<dbReference type="EMBL" id="WPAF01000004">
    <property type="protein sequence ID" value="KAF0134827.1"/>
    <property type="molecule type" value="Genomic_DNA"/>
</dbReference>
<protein>
    <recommendedName>
        <fullName evidence="9">Holliday junction branch migration complex subunit RuvB</fullName>
        <ecNumber evidence="9">3.6.4.-</ecNumber>
    </recommendedName>
</protein>
<dbReference type="SUPFAM" id="SSF46785">
    <property type="entry name" value="Winged helix' DNA-binding domain"/>
    <property type="match status" value="1"/>
</dbReference>
<dbReference type="InterPro" id="IPR036388">
    <property type="entry name" value="WH-like_DNA-bd_sf"/>
</dbReference>
<dbReference type="InterPro" id="IPR008823">
    <property type="entry name" value="RuvB_wg_C"/>
</dbReference>
<comment type="caution">
    <text evidence="9">Lacks conserved residue(s) required for the propagation of feature annotation.</text>
</comment>
<evidence type="ECO:0000256" key="2">
    <source>
        <dbReference type="ARBA" id="ARBA00022741"/>
    </source>
</evidence>
<feature type="region of interest" description="Head domain (RuvB-H)" evidence="9">
    <location>
        <begin position="259"/>
        <end position="348"/>
    </location>
</feature>
<feature type="domain" description="AAA+ ATPase" evidence="10">
    <location>
        <begin position="55"/>
        <end position="186"/>
    </location>
</feature>
<feature type="binding site" evidence="9">
    <location>
        <position position="69"/>
    </location>
    <ligand>
        <name>ATP</name>
        <dbReference type="ChEBI" id="CHEBI:30616"/>
    </ligand>
</feature>
<sequence>MNTKEFMETNIINLKEDDLDLSSIRPKKLDSFVGQEKLKENLKIIMRAAVERKEPLEHLLFYGPPGLGKTTLANIMAGEMGVNVKITSGPAIERPGDLASILTNLKENDVLFIDEIHRLNRVIEEVLYPAMEDFGLDIIIGKGPSARSIRLDLPHFTLIGATTRVGLLTSPLRDRFGMILRLEFYSFKELEQILFRAAQVFQIQLKDDGALEIAKRSRGTPRIANRLLRRVRDFAQVKAQGKITKDVAREALNGLGIDEIGLDLVDRKYLNAIIKKYSGGPVGIDTISASISEEVDTIEDVYEPYLLQLGFIERTPRGRVVAKAAYDHLGIKYINKDLEPAGQRNLFQ</sequence>
<keyword evidence="11" id="KW-0347">Helicase</keyword>
<dbReference type="AlphaFoldDB" id="A0A833NYY6"/>
<feature type="binding site" evidence="9">
    <location>
        <position position="319"/>
    </location>
    <ligand>
        <name>DNA</name>
        <dbReference type="ChEBI" id="CHEBI:16991"/>
    </ligand>
</feature>
<keyword evidence="7 9" id="KW-0233">DNA recombination</keyword>
<feature type="binding site" evidence="9">
    <location>
        <position position="222"/>
    </location>
    <ligand>
        <name>ATP</name>
        <dbReference type="ChEBI" id="CHEBI:30616"/>
    </ligand>
</feature>
<dbReference type="GO" id="GO:0009378">
    <property type="term" value="F:four-way junction helicase activity"/>
    <property type="evidence" value="ECO:0007669"/>
    <property type="project" value="InterPro"/>
</dbReference>
<dbReference type="InterPro" id="IPR004605">
    <property type="entry name" value="DNA_helicase_Holl-junc_RuvB"/>
</dbReference>
<dbReference type="GO" id="GO:0000400">
    <property type="term" value="F:four-way junction DNA binding"/>
    <property type="evidence" value="ECO:0007669"/>
    <property type="project" value="UniProtKB-UniRule"/>
</dbReference>
<comment type="function">
    <text evidence="9">The RuvA-RuvB-RuvC complex processes Holliday junction (HJ) DNA during genetic recombination and DNA repair, while the RuvA-RuvB complex plays an important role in the rescue of blocked DNA replication forks via replication fork reversal (RFR). RuvA specifically binds to HJ cruciform DNA, conferring on it an open structure. The RuvB hexamer acts as an ATP-dependent pump, pulling dsDNA into and through the RuvAB complex. RuvB forms 2 homohexamers on either side of HJ DNA bound by 1 or 2 RuvA tetramers; 4 subunits per hexamer contact DNA at a time. Coordinated motions by a converter formed by DNA-disengaged RuvB subunits stimulates ATP hydrolysis and nucleotide exchange. Immobilization of the converter enables RuvB to convert the ATP-contained energy into a lever motion, pulling 2 nucleotides of DNA out of the RuvA tetramer per ATP hydrolyzed, thus driving DNA branch migration. The RuvB motors rotate together with the DNA substrate, which together with the progressing nucleotide cycle form the mechanistic basis for DNA recombination by continuous HJ branch migration. Branch migration allows RuvC to scan DNA until it finds its consensus sequence, where it cleaves and resolves cruciform DNA.</text>
</comment>
<feature type="binding site" evidence="9">
    <location>
        <position position="70"/>
    </location>
    <ligand>
        <name>Mg(2+)</name>
        <dbReference type="ChEBI" id="CHEBI:18420"/>
    </ligand>
</feature>
<dbReference type="InterPro" id="IPR008824">
    <property type="entry name" value="RuvB-like_N"/>
</dbReference>
<keyword evidence="5 9" id="KW-0067">ATP-binding</keyword>